<dbReference type="Pfam" id="PF10112">
    <property type="entry name" value="Halogen_Hydrol"/>
    <property type="match status" value="1"/>
</dbReference>
<feature type="transmembrane region" description="Helical" evidence="2">
    <location>
        <begin position="121"/>
        <end position="141"/>
    </location>
</feature>
<keyword evidence="2" id="KW-0472">Membrane</keyword>
<protein>
    <recommendedName>
        <fullName evidence="5">5-bromo-4-chloroindolyl phosphate hydrolysis protein</fullName>
    </recommendedName>
</protein>
<keyword evidence="4" id="KW-1185">Reference proteome</keyword>
<evidence type="ECO:0008006" key="5">
    <source>
        <dbReference type="Google" id="ProtNLM"/>
    </source>
</evidence>
<keyword evidence="2" id="KW-0812">Transmembrane</keyword>
<feature type="transmembrane region" description="Helical" evidence="2">
    <location>
        <begin position="96"/>
        <end position="115"/>
    </location>
</feature>
<reference evidence="3 4" key="1">
    <citation type="submission" date="2017-05" db="EMBL/GenBank/DDBJ databases">
        <authorList>
            <person name="Song R."/>
            <person name="Chenine A.L."/>
            <person name="Ruprecht R.M."/>
        </authorList>
    </citation>
    <scope>NUCLEOTIDE SEQUENCE [LARGE SCALE GENOMIC DNA]</scope>
    <source>
        <strain evidence="3 4">CECT 8663</strain>
    </source>
</reference>
<evidence type="ECO:0000313" key="4">
    <source>
        <dbReference type="Proteomes" id="UP000220836"/>
    </source>
</evidence>
<dbReference type="AlphaFoldDB" id="A0A238KRP8"/>
<proteinExistence type="predicted"/>
<name>A0A238KRP8_9RHOB</name>
<dbReference type="InterPro" id="IPR018770">
    <property type="entry name" value="ChloroindolylP_hydrolase"/>
</dbReference>
<accession>A0A238KRP8</accession>
<feature type="region of interest" description="Disordered" evidence="1">
    <location>
        <begin position="1"/>
        <end position="27"/>
    </location>
</feature>
<evidence type="ECO:0000313" key="3">
    <source>
        <dbReference type="EMBL" id="SMX45509.1"/>
    </source>
</evidence>
<feature type="transmembrane region" description="Helical" evidence="2">
    <location>
        <begin position="55"/>
        <end position="75"/>
    </location>
</feature>
<dbReference type="RefSeq" id="WP_097805528.1">
    <property type="nucleotide sequence ID" value="NZ_FXYH01000011.1"/>
</dbReference>
<evidence type="ECO:0000256" key="1">
    <source>
        <dbReference type="SAM" id="MobiDB-lite"/>
    </source>
</evidence>
<dbReference type="Proteomes" id="UP000220836">
    <property type="component" value="Unassembled WGS sequence"/>
</dbReference>
<evidence type="ECO:0000256" key="2">
    <source>
        <dbReference type="SAM" id="Phobius"/>
    </source>
</evidence>
<sequence length="292" mass="31279">MAQRFGGQHSPDGGQSGPKPKGAYHKAKVKPAGARSNVLFVPPVVLAATSITDGAVGMAIGLVGAGVLILGAWLLREGLNAEAAYDERKVARRPGFPRKIAAAVLCGLGAAIAAYSSEPGLVAPLIFGGAAGALHLGAFGVDPLKDKGMEGIDTFQQDRVAKVVDEAEAHLNAMSDAVKRAGDRQVEARVERFQVKVREMIRTVEEDPRDLTAAKKFLGVYLMGARDAAVKFSDIYARNEDAQARSDFMMLLTDLEETFGKKTQKLLLDNNADLSVEIDVLRERLQREGVRL</sequence>
<organism evidence="3 4">
    <name type="scientific">Pelagimonas varians</name>
    <dbReference type="NCBI Taxonomy" id="696760"/>
    <lineage>
        <taxon>Bacteria</taxon>
        <taxon>Pseudomonadati</taxon>
        <taxon>Pseudomonadota</taxon>
        <taxon>Alphaproteobacteria</taxon>
        <taxon>Rhodobacterales</taxon>
        <taxon>Roseobacteraceae</taxon>
        <taxon>Pelagimonas</taxon>
    </lineage>
</organism>
<gene>
    <name evidence="3" type="ORF">PEV8663_03061</name>
</gene>
<dbReference type="EMBL" id="FXYH01000011">
    <property type="protein sequence ID" value="SMX45509.1"/>
    <property type="molecule type" value="Genomic_DNA"/>
</dbReference>
<keyword evidence="2" id="KW-1133">Transmembrane helix</keyword>
<dbReference type="OrthoDB" id="7375296at2"/>